<sequence length="92" mass="10337">MSLSIKGIYLAAEQWGSLLYGHSQEDSAIEMILDSFSTSKVVINVFYEAENIIKKNGDDHANKLKHMLKCLLKIDNENLEHNLGSSILIQLC</sequence>
<accession>A0A814FT18</accession>
<dbReference type="Proteomes" id="UP000663844">
    <property type="component" value="Unassembled WGS sequence"/>
</dbReference>
<comment type="caution">
    <text evidence="1">The sequence shown here is derived from an EMBL/GenBank/DDBJ whole genome shotgun (WGS) entry which is preliminary data.</text>
</comment>
<reference evidence="1" key="1">
    <citation type="submission" date="2021-02" db="EMBL/GenBank/DDBJ databases">
        <authorList>
            <person name="Nowell W R."/>
        </authorList>
    </citation>
    <scope>NUCLEOTIDE SEQUENCE</scope>
</reference>
<dbReference type="EMBL" id="CAJNOG010000131">
    <property type="protein sequence ID" value="CAF0986898.1"/>
    <property type="molecule type" value="Genomic_DNA"/>
</dbReference>
<dbReference type="EMBL" id="CAJOAZ010010111">
    <property type="protein sequence ID" value="CAF4215330.1"/>
    <property type="molecule type" value="Genomic_DNA"/>
</dbReference>
<dbReference type="Proteomes" id="UP000663845">
    <property type="component" value="Unassembled WGS sequence"/>
</dbReference>
<name>A0A814FT18_9BILA</name>
<proteinExistence type="predicted"/>
<organism evidence="1 3">
    <name type="scientific">Adineta steineri</name>
    <dbReference type="NCBI Taxonomy" id="433720"/>
    <lineage>
        <taxon>Eukaryota</taxon>
        <taxon>Metazoa</taxon>
        <taxon>Spiralia</taxon>
        <taxon>Gnathifera</taxon>
        <taxon>Rotifera</taxon>
        <taxon>Eurotatoria</taxon>
        <taxon>Bdelloidea</taxon>
        <taxon>Adinetida</taxon>
        <taxon>Adinetidae</taxon>
        <taxon>Adineta</taxon>
    </lineage>
</organism>
<dbReference type="AlphaFoldDB" id="A0A814FT18"/>
<gene>
    <name evidence="1" type="ORF">JYZ213_LOCUS15240</name>
    <name evidence="2" type="ORF">OXD698_LOCUS41583</name>
</gene>
<protein>
    <submittedName>
        <fullName evidence="1">Uncharacterized protein</fullName>
    </submittedName>
</protein>
<evidence type="ECO:0000313" key="1">
    <source>
        <dbReference type="EMBL" id="CAF0986898.1"/>
    </source>
</evidence>
<evidence type="ECO:0000313" key="2">
    <source>
        <dbReference type="EMBL" id="CAF4215330.1"/>
    </source>
</evidence>
<evidence type="ECO:0000313" key="3">
    <source>
        <dbReference type="Proteomes" id="UP000663845"/>
    </source>
</evidence>